<dbReference type="GO" id="GO:0008080">
    <property type="term" value="F:N-acetyltransferase activity"/>
    <property type="evidence" value="ECO:0007669"/>
    <property type="project" value="InterPro"/>
</dbReference>
<dbReference type="Gene3D" id="3.40.630.30">
    <property type="match status" value="1"/>
</dbReference>
<dbReference type="STRING" id="171383.AKJ31_04475"/>
<dbReference type="RefSeq" id="WP_053407876.1">
    <property type="nucleotide sequence ID" value="NZ_DAIPHI010000012.1"/>
</dbReference>
<dbReference type="SUPFAM" id="SSF55729">
    <property type="entry name" value="Acyl-CoA N-acyltransferases (Nat)"/>
    <property type="match status" value="1"/>
</dbReference>
<feature type="domain" description="N-acetyltransferase" evidence="2">
    <location>
        <begin position="2"/>
        <end position="157"/>
    </location>
</feature>
<comment type="caution">
    <text evidence="3">The sequence shown here is derived from an EMBL/GenBank/DDBJ whole genome shotgun (WGS) entry which is preliminary data.</text>
</comment>
<keyword evidence="4" id="KW-1185">Reference proteome</keyword>
<evidence type="ECO:0000313" key="3">
    <source>
        <dbReference type="EMBL" id="KOO09615.1"/>
    </source>
</evidence>
<dbReference type="PANTHER" id="PTHR13947:SF37">
    <property type="entry name" value="LD18367P"/>
    <property type="match status" value="1"/>
</dbReference>
<dbReference type="AlphaFoldDB" id="A0A0M0I5P0"/>
<dbReference type="PANTHER" id="PTHR13947">
    <property type="entry name" value="GNAT FAMILY N-ACETYLTRANSFERASE"/>
    <property type="match status" value="1"/>
</dbReference>
<accession>A0A0M0I5P0</accession>
<evidence type="ECO:0000256" key="1">
    <source>
        <dbReference type="ARBA" id="ARBA00022679"/>
    </source>
</evidence>
<reference evidence="4" key="1">
    <citation type="submission" date="2015-08" db="EMBL/GenBank/DDBJ databases">
        <title>Vibrio galatheae sp. nov., a novel member of the Vibrionaceae family isolated from the Solomon Islands.</title>
        <authorList>
            <person name="Giubergia S."/>
            <person name="Machado H."/>
            <person name="Mateiu R.V."/>
            <person name="Gram L."/>
        </authorList>
    </citation>
    <scope>NUCLEOTIDE SEQUENCE [LARGE SCALE GENOMIC DNA]</scope>
    <source>
        <strain evidence="4">DSM 19134</strain>
    </source>
</reference>
<evidence type="ECO:0000259" key="2">
    <source>
        <dbReference type="PROSITE" id="PS51186"/>
    </source>
</evidence>
<dbReference type="Pfam" id="PF00583">
    <property type="entry name" value="Acetyltransf_1"/>
    <property type="match status" value="1"/>
</dbReference>
<organism evidence="3 4">
    <name type="scientific">Vibrio hepatarius</name>
    <dbReference type="NCBI Taxonomy" id="171383"/>
    <lineage>
        <taxon>Bacteria</taxon>
        <taxon>Pseudomonadati</taxon>
        <taxon>Pseudomonadota</taxon>
        <taxon>Gammaproteobacteria</taxon>
        <taxon>Vibrionales</taxon>
        <taxon>Vibrionaceae</taxon>
        <taxon>Vibrio</taxon>
        <taxon>Vibrio oreintalis group</taxon>
    </lineage>
</organism>
<dbReference type="Proteomes" id="UP000037530">
    <property type="component" value="Unassembled WGS sequence"/>
</dbReference>
<protein>
    <submittedName>
        <fullName evidence="3">MarR family transcriptional regulator</fullName>
    </submittedName>
</protein>
<dbReference type="PATRIC" id="fig|171383.3.peg.923"/>
<dbReference type="CDD" id="cd04301">
    <property type="entry name" value="NAT_SF"/>
    <property type="match status" value="1"/>
</dbReference>
<dbReference type="InterPro" id="IPR050769">
    <property type="entry name" value="NAT_camello-type"/>
</dbReference>
<gene>
    <name evidence="3" type="ORF">AKJ31_04475</name>
</gene>
<proteinExistence type="predicted"/>
<dbReference type="EMBL" id="LHPI01000001">
    <property type="protein sequence ID" value="KOO09615.1"/>
    <property type="molecule type" value="Genomic_DNA"/>
</dbReference>
<dbReference type="PROSITE" id="PS51186">
    <property type="entry name" value="GNAT"/>
    <property type="match status" value="1"/>
</dbReference>
<dbReference type="OrthoDB" id="273614at2"/>
<dbReference type="InterPro" id="IPR000182">
    <property type="entry name" value="GNAT_dom"/>
</dbReference>
<name>A0A0M0I5P0_9VIBR</name>
<dbReference type="InterPro" id="IPR016181">
    <property type="entry name" value="Acyl_CoA_acyltransferase"/>
</dbReference>
<evidence type="ECO:0000313" key="4">
    <source>
        <dbReference type="Proteomes" id="UP000037530"/>
    </source>
</evidence>
<keyword evidence="1" id="KW-0808">Transferase</keyword>
<sequence length="157" mass="17886">MIITNTLVPGDLGQIVQQHGVLYSQEYGYDFTFEAYVAEPLAQFVKRRSNRERIWLAKIDSKLVGSICICEISESIAQLRWFSIDPVARGKGLGKKLLDEALTFCLEQGYSKVILWTVAGLSASKSLYLRNGFQLVKESERELWGKVQLEQCYEKDL</sequence>